<evidence type="ECO:0000256" key="1">
    <source>
        <dbReference type="SAM" id="Phobius"/>
    </source>
</evidence>
<keyword evidence="1" id="KW-1133">Transmembrane helix</keyword>
<keyword evidence="2" id="KW-0732">Signal</keyword>
<keyword evidence="4" id="KW-1185">Reference proteome</keyword>
<organism evidence="3 4">
    <name type="scientific">Panicum virgatum</name>
    <name type="common">Blackwell switchgrass</name>
    <dbReference type="NCBI Taxonomy" id="38727"/>
    <lineage>
        <taxon>Eukaryota</taxon>
        <taxon>Viridiplantae</taxon>
        <taxon>Streptophyta</taxon>
        <taxon>Embryophyta</taxon>
        <taxon>Tracheophyta</taxon>
        <taxon>Spermatophyta</taxon>
        <taxon>Magnoliopsida</taxon>
        <taxon>Liliopsida</taxon>
        <taxon>Poales</taxon>
        <taxon>Poaceae</taxon>
        <taxon>PACMAD clade</taxon>
        <taxon>Panicoideae</taxon>
        <taxon>Panicodae</taxon>
        <taxon>Paniceae</taxon>
        <taxon>Panicinae</taxon>
        <taxon>Panicum</taxon>
        <taxon>Panicum sect. Hiantes</taxon>
    </lineage>
</organism>
<gene>
    <name evidence="3" type="ORF">PVAP13_6NG001732</name>
</gene>
<name>A0A8T0R4Y4_PANVG</name>
<reference evidence="3" key="1">
    <citation type="submission" date="2020-05" db="EMBL/GenBank/DDBJ databases">
        <title>WGS assembly of Panicum virgatum.</title>
        <authorList>
            <person name="Lovell J.T."/>
            <person name="Jenkins J."/>
            <person name="Shu S."/>
            <person name="Juenger T.E."/>
            <person name="Schmutz J."/>
        </authorList>
    </citation>
    <scope>NUCLEOTIDE SEQUENCE</scope>
    <source>
        <strain evidence="3">AP13</strain>
    </source>
</reference>
<sequence length="99" mass="11540">MMSLCFFFLPHIVASASIPIYMDEFSFFFPCSSSSYDMPPISKLYCLAGQLNFYVIHHWRNEPCICILRKTYIHDLINGIYMIVSFFAATLILVSLFYL</sequence>
<dbReference type="Proteomes" id="UP000823388">
    <property type="component" value="Chromosome 6N"/>
</dbReference>
<dbReference type="EMBL" id="CM029048">
    <property type="protein sequence ID" value="KAG2580737.1"/>
    <property type="molecule type" value="Genomic_DNA"/>
</dbReference>
<accession>A0A8T0R4Y4</accession>
<evidence type="ECO:0000313" key="4">
    <source>
        <dbReference type="Proteomes" id="UP000823388"/>
    </source>
</evidence>
<protein>
    <submittedName>
        <fullName evidence="3">Uncharacterized protein</fullName>
    </submittedName>
</protein>
<evidence type="ECO:0000313" key="3">
    <source>
        <dbReference type="EMBL" id="KAG2580737.1"/>
    </source>
</evidence>
<proteinExistence type="predicted"/>
<keyword evidence="1" id="KW-0812">Transmembrane</keyword>
<feature type="signal peptide" evidence="2">
    <location>
        <begin position="1"/>
        <end position="15"/>
    </location>
</feature>
<feature type="transmembrane region" description="Helical" evidence="1">
    <location>
        <begin position="79"/>
        <end position="98"/>
    </location>
</feature>
<dbReference type="AlphaFoldDB" id="A0A8T0R4Y4"/>
<feature type="chain" id="PRO_5035749701" evidence="2">
    <location>
        <begin position="16"/>
        <end position="99"/>
    </location>
</feature>
<evidence type="ECO:0000256" key="2">
    <source>
        <dbReference type="SAM" id="SignalP"/>
    </source>
</evidence>
<comment type="caution">
    <text evidence="3">The sequence shown here is derived from an EMBL/GenBank/DDBJ whole genome shotgun (WGS) entry which is preliminary data.</text>
</comment>
<keyword evidence="1" id="KW-0472">Membrane</keyword>